<feature type="compositionally biased region" description="Acidic residues" evidence="8">
    <location>
        <begin position="1"/>
        <end position="13"/>
    </location>
</feature>
<dbReference type="CDD" id="cd01612">
    <property type="entry name" value="Ubl_ATG12"/>
    <property type="match status" value="1"/>
</dbReference>
<evidence type="ECO:0000256" key="6">
    <source>
        <dbReference type="ARBA" id="ARBA00023006"/>
    </source>
</evidence>
<dbReference type="RefSeq" id="XP_506021.3">
    <property type="nucleotide sequence ID" value="XM_506021.3"/>
</dbReference>
<feature type="compositionally biased region" description="Polar residues" evidence="8">
    <location>
        <begin position="57"/>
        <end position="80"/>
    </location>
</feature>
<evidence type="ECO:0000256" key="8">
    <source>
        <dbReference type="SAM" id="MobiDB-lite"/>
    </source>
</evidence>
<evidence type="ECO:0000313" key="10">
    <source>
        <dbReference type="Proteomes" id="UP000182444"/>
    </source>
</evidence>
<dbReference type="Proteomes" id="UP000182444">
    <property type="component" value="Chromosome 1F"/>
</dbReference>
<gene>
    <name evidence="9" type="ORF">YALI1_F37255g</name>
</gene>
<dbReference type="GeneID" id="2908558"/>
<dbReference type="GO" id="GO:0019776">
    <property type="term" value="F:Atg8-family ligase activity"/>
    <property type="evidence" value="ECO:0007669"/>
    <property type="project" value="TreeGrafter"/>
</dbReference>
<keyword evidence="6 7" id="KW-0072">Autophagy</keyword>
<dbReference type="SUPFAM" id="SSF54236">
    <property type="entry name" value="Ubiquitin-like"/>
    <property type="match status" value="1"/>
</dbReference>
<dbReference type="GO" id="GO:0000422">
    <property type="term" value="P:autophagy of mitochondrion"/>
    <property type="evidence" value="ECO:0007669"/>
    <property type="project" value="TreeGrafter"/>
</dbReference>
<dbReference type="GO" id="GO:0034045">
    <property type="term" value="C:phagophore assembly site membrane"/>
    <property type="evidence" value="ECO:0007669"/>
    <property type="project" value="UniProtKB-SubCell"/>
</dbReference>
<comment type="subcellular location">
    <subcellularLocation>
        <location evidence="1 7">Preautophagosomal structure membrane</location>
        <topology evidence="1 7">Peripheral membrane protein</topology>
    </subcellularLocation>
</comment>
<comment type="function">
    <text evidence="7">Ubiquitin-like protein involved in cytoplasm to vacuole transport (Cvt), autophagy vesicles formation, mitophagy, and nucleophagy.</text>
</comment>
<accession>A0A1D8NQG3</accession>
<dbReference type="GO" id="GO:0034274">
    <property type="term" value="C:Atg12-Atg5-Atg16 complex"/>
    <property type="evidence" value="ECO:0007669"/>
    <property type="project" value="TreeGrafter"/>
</dbReference>
<evidence type="ECO:0000256" key="5">
    <source>
        <dbReference type="ARBA" id="ARBA00022786"/>
    </source>
</evidence>
<comment type="subunit">
    <text evidence="7">Forms a conjugate with ATG5.</text>
</comment>
<proteinExistence type="inferred from homology"/>
<feature type="region of interest" description="Disordered" evidence="8">
    <location>
        <begin position="1"/>
        <end position="86"/>
    </location>
</feature>
<dbReference type="InterPro" id="IPR029071">
    <property type="entry name" value="Ubiquitin-like_domsf"/>
</dbReference>
<dbReference type="InterPro" id="IPR007242">
    <property type="entry name" value="Atg12"/>
</dbReference>
<keyword evidence="7" id="KW-0813">Transport</keyword>
<dbReference type="OMA" id="YNRYAIR"/>
<dbReference type="GO" id="GO:0034727">
    <property type="term" value="P:piecemeal microautophagy of the nucleus"/>
    <property type="evidence" value="ECO:0007669"/>
    <property type="project" value="TreeGrafter"/>
</dbReference>
<dbReference type="Gene3D" id="3.10.20.90">
    <property type="entry name" value="Phosphatidylinositol 3-kinase Catalytic Subunit, Chain A, domain 1"/>
    <property type="match status" value="1"/>
</dbReference>
<dbReference type="GO" id="GO:0000421">
    <property type="term" value="C:autophagosome membrane"/>
    <property type="evidence" value="ECO:0007669"/>
    <property type="project" value="TreeGrafter"/>
</dbReference>
<dbReference type="GO" id="GO:0015031">
    <property type="term" value="P:protein transport"/>
    <property type="evidence" value="ECO:0007669"/>
    <property type="project" value="UniProtKB-KW"/>
</dbReference>
<keyword evidence="5 7" id="KW-0833">Ubl conjugation pathway</keyword>
<organism evidence="9 10">
    <name type="scientific">Yarrowia lipolytica</name>
    <name type="common">Candida lipolytica</name>
    <dbReference type="NCBI Taxonomy" id="4952"/>
    <lineage>
        <taxon>Eukaryota</taxon>
        <taxon>Fungi</taxon>
        <taxon>Dikarya</taxon>
        <taxon>Ascomycota</taxon>
        <taxon>Saccharomycotina</taxon>
        <taxon>Dipodascomycetes</taxon>
        <taxon>Dipodascales</taxon>
        <taxon>Dipodascales incertae sedis</taxon>
        <taxon>Yarrowia</taxon>
    </lineage>
</organism>
<dbReference type="SMR" id="A0A1D8NQG3"/>
<dbReference type="PANTHER" id="PTHR13385">
    <property type="entry name" value="AUTOPHAGY PROTEIN 12"/>
    <property type="match status" value="1"/>
</dbReference>
<evidence type="ECO:0000256" key="3">
    <source>
        <dbReference type="ARBA" id="ARBA00015875"/>
    </source>
</evidence>
<dbReference type="GO" id="GO:0000045">
    <property type="term" value="P:autophagosome assembly"/>
    <property type="evidence" value="ECO:0007669"/>
    <property type="project" value="InterPro"/>
</dbReference>
<evidence type="ECO:0000256" key="1">
    <source>
        <dbReference type="ARBA" id="ARBA00004623"/>
    </source>
</evidence>
<evidence type="ECO:0000256" key="7">
    <source>
        <dbReference type="RuleBase" id="RU361201"/>
    </source>
</evidence>
<comment type="similarity">
    <text evidence="2 7">Belongs to the ATG12 family.</text>
</comment>
<evidence type="ECO:0000313" key="9">
    <source>
        <dbReference type="EMBL" id="AOW07875.1"/>
    </source>
</evidence>
<name>A0A1D8NQG3_YARLL</name>
<dbReference type="AlphaFoldDB" id="A0A1D8NQG3"/>
<dbReference type="VEuPathDB" id="FungiDB:YALI0_F29689g"/>
<dbReference type="KEGG" id="yli:2908558"/>
<sequence length="205" mass="22073">MIESDSDTSDDAPQEYVSASANIPAQFELATAHMKATPEPQPTQQPDAEALHDDDPLTTTQDHPTGPSATASDTIDSTPQPMAPATLSASAVLPSLPSDTAALLETFSQQLQQSNVKCQLKFRPIGGATPSLKQSVYKIAETQQFGVVVKFLRKQLKIKNSQSSQIFCYISSFAPGLDETVGSLYNRYAIRGELTISYCLNQAFG</sequence>
<protein>
    <recommendedName>
        <fullName evidence="3 7">Ubiquitin-like protein ATG12</fullName>
    </recommendedName>
</protein>
<dbReference type="EMBL" id="CP017558">
    <property type="protein sequence ID" value="AOW07875.1"/>
    <property type="molecule type" value="Genomic_DNA"/>
</dbReference>
<dbReference type="Pfam" id="PF04110">
    <property type="entry name" value="APG12"/>
    <property type="match status" value="1"/>
</dbReference>
<keyword evidence="7" id="KW-0472">Membrane</keyword>
<dbReference type="eggNOG" id="KOG3439">
    <property type="taxonomic scope" value="Eukaryota"/>
</dbReference>
<keyword evidence="7" id="KW-0653">Protein transport</keyword>
<evidence type="ECO:0000256" key="2">
    <source>
        <dbReference type="ARBA" id="ARBA00007778"/>
    </source>
</evidence>
<dbReference type="GO" id="GO:0061723">
    <property type="term" value="P:glycophagy"/>
    <property type="evidence" value="ECO:0007669"/>
    <property type="project" value="TreeGrafter"/>
</dbReference>
<dbReference type="GO" id="GO:0097352">
    <property type="term" value="P:autophagosome maturation"/>
    <property type="evidence" value="ECO:0007669"/>
    <property type="project" value="TreeGrafter"/>
</dbReference>
<reference evidence="9 10" key="1">
    <citation type="journal article" date="2016" name="PLoS ONE">
        <title>Sequence Assembly of Yarrowia lipolytica Strain W29/CLIB89 Shows Transposable Element Diversity.</title>
        <authorList>
            <person name="Magnan C."/>
            <person name="Yu J."/>
            <person name="Chang I."/>
            <person name="Jahn E."/>
            <person name="Kanomata Y."/>
            <person name="Wu J."/>
            <person name="Zeller M."/>
            <person name="Oakes M."/>
            <person name="Baldi P."/>
            <person name="Sandmeyer S."/>
        </authorList>
    </citation>
    <scope>NUCLEOTIDE SEQUENCE [LARGE SCALE GENOMIC DNA]</scope>
    <source>
        <strain evidence="10">CLIB89(W29)</strain>
    </source>
</reference>
<dbReference type="VEuPathDB" id="FungiDB:YALI1_F37255g"/>
<keyword evidence="4 7" id="KW-1017">Isopeptide bond</keyword>
<dbReference type="PANTHER" id="PTHR13385:SF0">
    <property type="entry name" value="UBIQUITIN-LIKE PROTEIN ATG12"/>
    <property type="match status" value="1"/>
</dbReference>
<evidence type="ECO:0000256" key="4">
    <source>
        <dbReference type="ARBA" id="ARBA00022499"/>
    </source>
</evidence>